<gene>
    <name evidence="1" type="ORF">Psi01_44070</name>
</gene>
<protein>
    <submittedName>
        <fullName evidence="1">Uncharacterized protein</fullName>
    </submittedName>
</protein>
<evidence type="ECO:0000313" key="1">
    <source>
        <dbReference type="EMBL" id="GIH93777.1"/>
    </source>
</evidence>
<proteinExistence type="predicted"/>
<dbReference type="EMBL" id="BOOJ01000036">
    <property type="protein sequence ID" value="GIH93777.1"/>
    <property type="molecule type" value="Genomic_DNA"/>
</dbReference>
<keyword evidence="2" id="KW-1185">Reference proteome</keyword>
<dbReference type="AlphaFoldDB" id="A0A8J3SIV8"/>
<dbReference type="RefSeq" id="WP_204065940.1">
    <property type="nucleotide sequence ID" value="NZ_BOOJ01000036.1"/>
</dbReference>
<evidence type="ECO:0000313" key="2">
    <source>
        <dbReference type="Proteomes" id="UP000619788"/>
    </source>
</evidence>
<sequence length="89" mass="10241">MLSMLRYSAATRERLKVSEQNTWTMRHFSRANPKGPEQGDVPALLRSVVDSIEELGNVEIYDLIMHNEITEDGHWPSITVYFDYPSNDA</sequence>
<comment type="caution">
    <text evidence="1">The sequence shown here is derived from an EMBL/GenBank/DDBJ whole genome shotgun (WGS) entry which is preliminary data.</text>
</comment>
<organism evidence="1 2">
    <name type="scientific">Planobispora siamensis</name>
    <dbReference type="NCBI Taxonomy" id="936338"/>
    <lineage>
        <taxon>Bacteria</taxon>
        <taxon>Bacillati</taxon>
        <taxon>Actinomycetota</taxon>
        <taxon>Actinomycetes</taxon>
        <taxon>Streptosporangiales</taxon>
        <taxon>Streptosporangiaceae</taxon>
        <taxon>Planobispora</taxon>
    </lineage>
</organism>
<name>A0A8J3SIV8_9ACTN</name>
<accession>A0A8J3SIV8</accession>
<reference evidence="1 2" key="1">
    <citation type="submission" date="2021-01" db="EMBL/GenBank/DDBJ databases">
        <title>Whole genome shotgun sequence of Planobispora siamensis NBRC 107568.</title>
        <authorList>
            <person name="Komaki H."/>
            <person name="Tamura T."/>
        </authorList>
    </citation>
    <scope>NUCLEOTIDE SEQUENCE [LARGE SCALE GENOMIC DNA]</scope>
    <source>
        <strain evidence="1 2">NBRC 107568</strain>
    </source>
</reference>
<dbReference type="Proteomes" id="UP000619788">
    <property type="component" value="Unassembled WGS sequence"/>
</dbReference>